<sequence length="60" mass="7000">MLPEVLRKKVGIVFQMSVVFPMSIYKNMSYVLSYHGLNSKKDIDEIIEEKLRLAGLYKVH</sequence>
<protein>
    <recommendedName>
        <fullName evidence="3">ABC transporter domain-containing protein</fullName>
    </recommendedName>
</protein>
<dbReference type="EMBL" id="ACZL01000029">
    <property type="protein sequence ID" value="EHI55127.1"/>
    <property type="molecule type" value="Genomic_DNA"/>
</dbReference>
<accession>G5GJK7</accession>
<dbReference type="STRING" id="679200.HMPREF9333_01747"/>
<dbReference type="Proteomes" id="UP000003011">
    <property type="component" value="Unassembled WGS sequence"/>
</dbReference>
<comment type="caution">
    <text evidence="1">The sequence shown here is derived from an EMBL/GenBank/DDBJ whole genome shotgun (WGS) entry which is preliminary data.</text>
</comment>
<organism evidence="1 2">
    <name type="scientific">Johnsonella ignava ATCC 51276</name>
    <dbReference type="NCBI Taxonomy" id="679200"/>
    <lineage>
        <taxon>Bacteria</taxon>
        <taxon>Bacillati</taxon>
        <taxon>Bacillota</taxon>
        <taxon>Clostridia</taxon>
        <taxon>Lachnospirales</taxon>
        <taxon>Lachnospiraceae</taxon>
        <taxon>Johnsonella</taxon>
    </lineage>
</organism>
<keyword evidence="2" id="KW-1185">Reference proteome</keyword>
<dbReference type="Gene3D" id="3.40.50.300">
    <property type="entry name" value="P-loop containing nucleotide triphosphate hydrolases"/>
    <property type="match status" value="1"/>
</dbReference>
<proteinExistence type="predicted"/>
<dbReference type="OrthoDB" id="9804199at2"/>
<evidence type="ECO:0000313" key="1">
    <source>
        <dbReference type="EMBL" id="EHI55127.1"/>
    </source>
</evidence>
<evidence type="ECO:0000313" key="2">
    <source>
        <dbReference type="Proteomes" id="UP000003011"/>
    </source>
</evidence>
<dbReference type="HOGENOM" id="CLU_2935363_0_0_9"/>
<dbReference type="AlphaFoldDB" id="G5GJK7"/>
<dbReference type="InterPro" id="IPR027417">
    <property type="entry name" value="P-loop_NTPase"/>
</dbReference>
<evidence type="ECO:0008006" key="3">
    <source>
        <dbReference type="Google" id="ProtNLM"/>
    </source>
</evidence>
<gene>
    <name evidence="1" type="ORF">HMPREF9333_01747</name>
</gene>
<name>G5GJK7_9FIRM</name>
<reference evidence="1 2" key="1">
    <citation type="submission" date="2011-08" db="EMBL/GenBank/DDBJ databases">
        <title>The Genome Sequence of Johnsonella ignava ATCC 51276.</title>
        <authorList>
            <consortium name="The Broad Institute Genome Sequencing Platform"/>
            <person name="Earl A."/>
            <person name="Ward D."/>
            <person name="Feldgarden M."/>
            <person name="Gevers D."/>
            <person name="Izard J."/>
            <person name="Blanton J.M."/>
            <person name="Baranova O.V."/>
            <person name="Dewhirst F.E."/>
            <person name="Young S.K."/>
            <person name="Zeng Q."/>
            <person name="Gargeya S."/>
            <person name="Fitzgerald M."/>
            <person name="Haas B."/>
            <person name="Abouelleil A."/>
            <person name="Alvarado L."/>
            <person name="Arachchi H.M."/>
            <person name="Berlin A."/>
            <person name="Brown A."/>
            <person name="Chapman S.B."/>
            <person name="Chen Z."/>
            <person name="Dunbar C."/>
            <person name="Freedman E."/>
            <person name="Gearin G."/>
            <person name="Gellesch M."/>
            <person name="Goldberg J."/>
            <person name="Griggs A."/>
            <person name="Gujja S."/>
            <person name="Heiman D."/>
            <person name="Howarth C."/>
            <person name="Larson L."/>
            <person name="Lui A."/>
            <person name="MacDonald P.J.P."/>
            <person name="Montmayeur A."/>
            <person name="Murphy C."/>
            <person name="Neiman D."/>
            <person name="Pearson M."/>
            <person name="Priest M."/>
            <person name="Roberts A."/>
            <person name="Saif S."/>
            <person name="Shea T."/>
            <person name="Shenoy N."/>
            <person name="Sisk P."/>
            <person name="Stolte C."/>
            <person name="Sykes S."/>
            <person name="Wortman J."/>
            <person name="Nusbaum C."/>
            <person name="Birren B."/>
        </authorList>
    </citation>
    <scope>NUCLEOTIDE SEQUENCE [LARGE SCALE GENOMIC DNA]</scope>
    <source>
        <strain evidence="1 2">ATCC 51276</strain>
    </source>
</reference>
<dbReference type="eggNOG" id="COG1117">
    <property type="taxonomic scope" value="Bacteria"/>
</dbReference>